<dbReference type="Proteomes" id="UP000664601">
    <property type="component" value="Unassembled WGS sequence"/>
</dbReference>
<feature type="domain" description="Peptidase C39-like" evidence="1">
    <location>
        <begin position="19"/>
        <end position="155"/>
    </location>
</feature>
<reference evidence="2 3" key="1">
    <citation type="submission" date="2021-03" db="EMBL/GenBank/DDBJ databases">
        <title>Enterococcal diversity collection.</title>
        <authorList>
            <person name="Gilmore M.S."/>
            <person name="Schwartzman J."/>
            <person name="Van Tyne D."/>
            <person name="Martin M."/>
            <person name="Earl A.M."/>
            <person name="Manson A.L."/>
            <person name="Straub T."/>
            <person name="Salamzade R."/>
            <person name="Saavedra J."/>
            <person name="Lebreton F."/>
            <person name="Prichula J."/>
            <person name="Schaufler K."/>
            <person name="Gaca A."/>
            <person name="Sgardioli B."/>
            <person name="Wagenaar J."/>
            <person name="Strong T."/>
        </authorList>
    </citation>
    <scope>NUCLEOTIDE SEQUENCE [LARGE SCALE GENOMIC DNA]</scope>
    <source>
        <strain evidence="2 3">669A</strain>
    </source>
</reference>
<sequence>MIDSLDSWVELPEERFKTYRNWRTPSGYLCGTYASSVLLAYYQDYINEEILPTNLREKESSDNQALIAALQPMLQPIDMPTVPPQISFGLNRFLKKYQVNARTRFTTTGAWQRATKRISQGKPVMIGILRVLGSTYGNHWVVAYGYMENSRGERFYKIHDNWGNYNKIILARWANGTISFP</sequence>
<dbReference type="EMBL" id="JAFREM010000030">
    <property type="protein sequence ID" value="MBO1308141.1"/>
    <property type="molecule type" value="Genomic_DNA"/>
</dbReference>
<accession>A0ABS3LER9</accession>
<dbReference type="RefSeq" id="WP_207675135.1">
    <property type="nucleotide sequence ID" value="NZ_JAFREM010000030.1"/>
</dbReference>
<gene>
    <name evidence="2" type="ORF">JZO70_18340</name>
</gene>
<evidence type="ECO:0000313" key="2">
    <source>
        <dbReference type="EMBL" id="MBO1308141.1"/>
    </source>
</evidence>
<comment type="caution">
    <text evidence="2">The sequence shown here is derived from an EMBL/GenBank/DDBJ whole genome shotgun (WGS) entry which is preliminary data.</text>
</comment>
<keyword evidence="3" id="KW-1185">Reference proteome</keyword>
<dbReference type="SUPFAM" id="SSF54001">
    <property type="entry name" value="Cysteine proteinases"/>
    <property type="match status" value="1"/>
</dbReference>
<dbReference type="InterPro" id="IPR039564">
    <property type="entry name" value="Peptidase_C39-like"/>
</dbReference>
<evidence type="ECO:0000259" key="1">
    <source>
        <dbReference type="Pfam" id="PF13529"/>
    </source>
</evidence>
<protein>
    <submittedName>
        <fullName evidence="2">C39 family peptidase</fullName>
    </submittedName>
</protein>
<dbReference type="InterPro" id="IPR038765">
    <property type="entry name" value="Papain-like_cys_pep_sf"/>
</dbReference>
<dbReference type="Pfam" id="PF13529">
    <property type="entry name" value="Peptidase_C39_2"/>
    <property type="match status" value="1"/>
</dbReference>
<evidence type="ECO:0000313" key="3">
    <source>
        <dbReference type="Proteomes" id="UP000664601"/>
    </source>
</evidence>
<name>A0ABS3LER9_9ENTE</name>
<organism evidence="2 3">
    <name type="scientific">Candidatus Enterococcus moelleringii</name>
    <dbReference type="NCBI Taxonomy" id="2815325"/>
    <lineage>
        <taxon>Bacteria</taxon>
        <taxon>Bacillati</taxon>
        <taxon>Bacillota</taxon>
        <taxon>Bacilli</taxon>
        <taxon>Lactobacillales</taxon>
        <taxon>Enterococcaceae</taxon>
        <taxon>Enterococcus</taxon>
    </lineage>
</organism>
<proteinExistence type="predicted"/>